<dbReference type="Proteomes" id="UP000283509">
    <property type="component" value="Unassembled WGS sequence"/>
</dbReference>
<comment type="caution">
    <text evidence="1">The sequence shown here is derived from an EMBL/GenBank/DDBJ whole genome shotgun (WGS) entry which is preliminary data.</text>
</comment>
<evidence type="ECO:0000313" key="2">
    <source>
        <dbReference type="Proteomes" id="UP000283509"/>
    </source>
</evidence>
<proteinExistence type="predicted"/>
<name>A0A3R7N0Z9_PENVA</name>
<dbReference type="EMBL" id="QCYY01001909">
    <property type="protein sequence ID" value="ROT74342.1"/>
    <property type="molecule type" value="Genomic_DNA"/>
</dbReference>
<reference evidence="1 2" key="1">
    <citation type="submission" date="2018-04" db="EMBL/GenBank/DDBJ databases">
        <authorList>
            <person name="Zhang X."/>
            <person name="Yuan J."/>
            <person name="Li F."/>
            <person name="Xiang J."/>
        </authorList>
    </citation>
    <scope>NUCLEOTIDE SEQUENCE [LARGE SCALE GENOMIC DNA]</scope>
    <source>
        <tissue evidence="1">Muscle</tissue>
    </source>
</reference>
<organism evidence="1 2">
    <name type="scientific">Penaeus vannamei</name>
    <name type="common">Whiteleg shrimp</name>
    <name type="synonym">Litopenaeus vannamei</name>
    <dbReference type="NCBI Taxonomy" id="6689"/>
    <lineage>
        <taxon>Eukaryota</taxon>
        <taxon>Metazoa</taxon>
        <taxon>Ecdysozoa</taxon>
        <taxon>Arthropoda</taxon>
        <taxon>Crustacea</taxon>
        <taxon>Multicrustacea</taxon>
        <taxon>Malacostraca</taxon>
        <taxon>Eumalacostraca</taxon>
        <taxon>Eucarida</taxon>
        <taxon>Decapoda</taxon>
        <taxon>Dendrobranchiata</taxon>
        <taxon>Penaeoidea</taxon>
        <taxon>Penaeidae</taxon>
        <taxon>Penaeus</taxon>
    </lineage>
</organism>
<gene>
    <name evidence="1" type="ORF">C7M84_007154</name>
</gene>
<protein>
    <submittedName>
        <fullName evidence="1">Glutamine-rich protein 2</fullName>
    </submittedName>
</protein>
<sequence>MVSRSQHGFLSGIRCPTHGFYRIRLPNTVSIGIRCPTTRLPSVSAPQSASIAIRLPNHGDSYRYPLPNSRFHRDPLPNTFLSTPLSNTFLSVSAAQHLVPSYPLPNMCFYSEYPPTHVLRVSDRPTSFPIRYPLPQPMVSSGYPLPKTGSIGYPAPQHLLSDPLPPTGFYPYPLPKTVHPYSVPTRVSIGYPLPQHGFYRYPSPTRFHRYRSPTRSFYTVSLPNTVFYGYSLAKHGFLSGIRCKHDSSDIRSPNTLIGFAAQHGFSSYPSAQHVPMGSCKHGFSISGTAPTRFLSDPLPNTVSIGIASNNGLYRYLLPNTLSYLLPNTSIGIPLPNTGFYRVSAAKHVFYRIVPNTGFYRVSAAHHWFSSVSACPTRSTRVSPCPNTFYRDLTAQYVSNRVSIPQYGFLSLIRSPTRFYRVIPATRVLLSRIPLPNTVSRFPLAKHGYSIGILRQHGFYGSAPNTGFIGIRCPTGSIGIPCPTRSIGYYCPNTFLWVFYAHIRFLTVSSAPKHGYSYRYRCQNTVLSCFIGYPLPPTRISFGDPLPKRFYRVPLPNTFPSVSAAQHEFYRSAAKHGFLYLVFAAQQRFPSVIYRVSLPNTVPIGYRFPTWFLSGIRCPTRLTSILVSAAQHVTLLLYSGIRFSHKPTIVFIGYPLQHGFYRVIPLTQHGVYRYPLPQHGSIGIAHLNTVLSGIRSPNTFYRDPSPTRFYPVSAAKTRVLYGYSAAKHGSNRYPLHGFPSVSRSPTRVFIGYRAKTRVSSVSRLPHGFPIGIRSPTRVFIRYPLPNTFLSVIRCPWVSIGFHRVFRLPTRFLSRYPLHGSIGIRSQTGFLIRVSRCQTRFSMRYPLAHWVPSGYPLTHTRFLSCIRCPTGFLSVSLPHDFQRYPLPHGFHRVIASPTRFFIGIPLPQHCVSMVSAPQHGFLSLIRFPTWVLAAIPLPKHGFLSGFRCQTRPRFYRYPCPTRSLIGYSLPNTGFLSVSACPTRFHQYLAAQHFLSVSLPNTGFYRYRCPHGVSSGIRFPTRFYRVSAAQHGFLSWYPACPTRFLWVSAAQHGFQSGIRFPTRGYPHPTLLSGIHPHGFLSGIRCPTRFHRIAAQLGFIYPRRFLSVSAAKLGFYFGYPPPNSGFLSVSAAQTRVFYRVSATQHGLSGIRQTRFYGYPLKRFLWVSVPNTVSIGIATNTGFYRVSAAQHGFYGIADHTGFLLVSAAQHGFLLGIRLPNTVSIGYPLPQHGFLSVSLPNTVSIVSAAQHGFYRVSAAQHGFLSVSAAQHGFLSGPRGFIGYPCHIAVPNTGFYRVSAAQHGFLSGIRCPTRVSIGYPLPNTVSIGIRSNTVSIGYPLPNTGFYRGSAPQHGFLSGIRCPTRVSIGLSACQHGFLSVSAANTGFLSVSLPKHGFYRVSAPQHGFVSAALSGIRCPWVSIGYPLPNTGFYRLPTRVSIGYPLPNTGFYRVSAAQHGFLSGIRCPTIDRYPLPNTGFYRVIFYRVSAAQHGFSIGYPLPNTGFYRVSAAQHGFLSAFRCSTWFLSGIRVP</sequence>
<accession>A0A3R7N0Z9</accession>
<reference evidence="1 2" key="2">
    <citation type="submission" date="2019-01" db="EMBL/GenBank/DDBJ databases">
        <title>The decoding of complex shrimp genome reveals the adaptation for benthos swimmer, frequently molting mechanism and breeding impact on genome.</title>
        <authorList>
            <person name="Sun Y."/>
            <person name="Gao Y."/>
            <person name="Yu Y."/>
        </authorList>
    </citation>
    <scope>NUCLEOTIDE SEQUENCE [LARGE SCALE GENOMIC DNA]</scope>
    <source>
        <tissue evidence="1">Muscle</tissue>
    </source>
</reference>
<keyword evidence="2" id="KW-1185">Reference proteome</keyword>
<evidence type="ECO:0000313" key="1">
    <source>
        <dbReference type="EMBL" id="ROT74342.1"/>
    </source>
</evidence>